<dbReference type="OrthoDB" id="9758448at2"/>
<evidence type="ECO:0000313" key="3">
    <source>
        <dbReference type="EMBL" id="KXB76584.1"/>
    </source>
</evidence>
<dbReference type="Pfam" id="PF19572">
    <property type="entry name" value="PorV"/>
    <property type="match status" value="1"/>
</dbReference>
<feature type="signal peptide" evidence="1">
    <location>
        <begin position="1"/>
        <end position="23"/>
    </location>
</feature>
<gene>
    <name evidence="3" type="ORF">HMPREF3185_00875</name>
</gene>
<dbReference type="PATRIC" id="fig|322095.3.peg.864"/>
<feature type="domain" description="Type IX secretion system protein PorV" evidence="2">
    <location>
        <begin position="30"/>
        <end position="264"/>
    </location>
</feature>
<accession>A0A134B9H2</accession>
<dbReference type="NCBIfam" id="NF033710">
    <property type="entry name" value="T9SS_OM_PorV"/>
    <property type="match status" value="1"/>
</dbReference>
<sequence>MNQKTTFTTLALCALGCIGTAKAQEARYFNPVTAAVPSLQISPDARASGMGDVGVSTTADPYSQYWNPAKFAFIDSKAGLSLGYTPWLSRLVSDIALMHAGGYFRIGNDNTQTIGASLRYFTMGKLTTWDASGRSLGVSHPNEFAIDASYARKLSPNFSLAVALRYIHSDQGSREQGDRPGSAFAADIAGYHQKYITIGGAECLWTKGFNIRNIGTKISFDGGTTSSFIPTNLGLGTGLLYPIDKENMISVNFEANKLLVPTPPTGDTEKIANYQKTSAIAGIFKSLGDAPGGFGEELKEIRWSLGAEYNYCDKFFVRAGYSYLHPNKGNLQAFTAGAGFRMSAFRIDASYLISTISDNPLDQTLRFTLAFDMDGIRGLLK</sequence>
<reference evidence="4" key="1">
    <citation type="submission" date="2016-01" db="EMBL/GenBank/DDBJ databases">
        <authorList>
            <person name="Mitreva M."/>
            <person name="Pepin K.H."/>
            <person name="Mihindukulasuriya K.A."/>
            <person name="Fulton R."/>
            <person name="Fronick C."/>
            <person name="O'Laughlin M."/>
            <person name="Miner T."/>
            <person name="Herter B."/>
            <person name="Rosa B.A."/>
            <person name="Cordes M."/>
            <person name="Tomlinson C."/>
            <person name="Wollam A."/>
            <person name="Palsikar V.B."/>
            <person name="Mardis E.R."/>
            <person name="Wilson R.K."/>
        </authorList>
    </citation>
    <scope>NUCLEOTIDE SEQUENCE [LARGE SCALE GENOMIC DNA]</scope>
    <source>
        <strain evidence="4">KA00683</strain>
    </source>
</reference>
<dbReference type="InterPro" id="IPR047799">
    <property type="entry name" value="T9SS_OM_PorV"/>
</dbReference>
<dbReference type="STRING" id="322095.HMPREF3185_00875"/>
<dbReference type="InterPro" id="IPR045741">
    <property type="entry name" value="PorV"/>
</dbReference>
<keyword evidence="4" id="KW-1185">Reference proteome</keyword>
<dbReference type="AlphaFoldDB" id="A0A134B9H2"/>
<dbReference type="RefSeq" id="WP_060935267.1">
    <property type="nucleotide sequence ID" value="NZ_KQ960438.1"/>
</dbReference>
<comment type="caution">
    <text evidence="3">The sequence shown here is derived from an EMBL/GenBank/DDBJ whole genome shotgun (WGS) entry which is preliminary data.</text>
</comment>
<evidence type="ECO:0000313" key="4">
    <source>
        <dbReference type="Proteomes" id="UP000070224"/>
    </source>
</evidence>
<evidence type="ECO:0000256" key="1">
    <source>
        <dbReference type="SAM" id="SignalP"/>
    </source>
</evidence>
<proteinExistence type="predicted"/>
<organism evidence="3 4">
    <name type="scientific">Porphyromonas somerae</name>
    <dbReference type="NCBI Taxonomy" id="322095"/>
    <lineage>
        <taxon>Bacteria</taxon>
        <taxon>Pseudomonadati</taxon>
        <taxon>Bacteroidota</taxon>
        <taxon>Bacteroidia</taxon>
        <taxon>Bacteroidales</taxon>
        <taxon>Porphyromonadaceae</taxon>
        <taxon>Porphyromonas</taxon>
    </lineage>
</organism>
<dbReference type="EMBL" id="LSDK01000059">
    <property type="protein sequence ID" value="KXB76584.1"/>
    <property type="molecule type" value="Genomic_DNA"/>
</dbReference>
<name>A0A134B9H2_9PORP</name>
<dbReference type="NCBIfam" id="NF033709">
    <property type="entry name" value="PorV_fam"/>
    <property type="match status" value="1"/>
</dbReference>
<dbReference type="Proteomes" id="UP000070224">
    <property type="component" value="Unassembled WGS sequence"/>
</dbReference>
<protein>
    <recommendedName>
        <fullName evidence="2">Type IX secretion system protein PorV domain-containing protein</fullName>
    </recommendedName>
</protein>
<dbReference type="SUPFAM" id="SSF56935">
    <property type="entry name" value="Porins"/>
    <property type="match status" value="1"/>
</dbReference>
<keyword evidence="1" id="KW-0732">Signal</keyword>
<evidence type="ECO:0000259" key="2">
    <source>
        <dbReference type="Pfam" id="PF19572"/>
    </source>
</evidence>
<feature type="chain" id="PRO_5007462153" description="Type IX secretion system protein PorV domain-containing protein" evidence="1">
    <location>
        <begin position="24"/>
        <end position="381"/>
    </location>
</feature>
<dbReference type="Gene3D" id="2.40.160.60">
    <property type="entry name" value="Outer membrane protein transport protein (OMPP1/FadL/TodX)"/>
    <property type="match status" value="2"/>
</dbReference>